<name>A0ABQ3TAA4_9ACTN</name>
<protein>
    <submittedName>
        <fullName evidence="1">Uncharacterized protein</fullName>
    </submittedName>
</protein>
<dbReference type="Proteomes" id="UP000608522">
    <property type="component" value="Unassembled WGS sequence"/>
</dbReference>
<evidence type="ECO:0000313" key="1">
    <source>
        <dbReference type="EMBL" id="GHI77333.1"/>
    </source>
</evidence>
<gene>
    <name evidence="1" type="ORF">Sspor_28940</name>
</gene>
<organism evidence="1 2">
    <name type="scientific">Streptomyces spororaveus</name>
    <dbReference type="NCBI Taxonomy" id="284039"/>
    <lineage>
        <taxon>Bacteria</taxon>
        <taxon>Bacillati</taxon>
        <taxon>Actinomycetota</taxon>
        <taxon>Actinomycetes</taxon>
        <taxon>Kitasatosporales</taxon>
        <taxon>Streptomycetaceae</taxon>
        <taxon>Streptomyces</taxon>
    </lineage>
</organism>
<accession>A0ABQ3TAA4</accession>
<reference evidence="2" key="1">
    <citation type="submission" date="2023-07" db="EMBL/GenBank/DDBJ databases">
        <title>Whole genome shotgun sequence of Streptomyces spororaveus NBRC 15456.</title>
        <authorList>
            <person name="Komaki H."/>
            <person name="Tamura T."/>
        </authorList>
    </citation>
    <scope>NUCLEOTIDE SEQUENCE [LARGE SCALE GENOMIC DNA]</scope>
    <source>
        <strain evidence="2">NBRC 15456</strain>
    </source>
</reference>
<dbReference type="EMBL" id="BNED01000005">
    <property type="protein sequence ID" value="GHI77333.1"/>
    <property type="molecule type" value="Genomic_DNA"/>
</dbReference>
<comment type="caution">
    <text evidence="1">The sequence shown here is derived from an EMBL/GenBank/DDBJ whole genome shotgun (WGS) entry which is preliminary data.</text>
</comment>
<proteinExistence type="predicted"/>
<evidence type="ECO:0000313" key="2">
    <source>
        <dbReference type="Proteomes" id="UP000608522"/>
    </source>
</evidence>
<sequence>MSAPACINRATWPAYDPSCGVCTALDAERNEAADAGEWREVSKINQEIGNHPHMRRRVGA</sequence>
<keyword evidence="2" id="KW-1185">Reference proteome</keyword>